<sequence length="58" mass="6248">MIFFSETNVAVSIRWITGGDGMVISDHAVSNPSADASILILSPIFGRTVERKMLILAV</sequence>
<proteinExistence type="predicted"/>
<dbReference type="EMBL" id="VSSQ01058877">
    <property type="protein sequence ID" value="MPN12519.1"/>
    <property type="molecule type" value="Genomic_DNA"/>
</dbReference>
<evidence type="ECO:0000313" key="1">
    <source>
        <dbReference type="EMBL" id="MPN12519.1"/>
    </source>
</evidence>
<accession>A0A645FGN8</accession>
<reference evidence="1" key="1">
    <citation type="submission" date="2019-08" db="EMBL/GenBank/DDBJ databases">
        <authorList>
            <person name="Kucharzyk K."/>
            <person name="Murdoch R.W."/>
            <person name="Higgins S."/>
            <person name="Loffler F."/>
        </authorList>
    </citation>
    <scope>NUCLEOTIDE SEQUENCE</scope>
</reference>
<dbReference type="AlphaFoldDB" id="A0A645FGN8"/>
<protein>
    <submittedName>
        <fullName evidence="1">Uncharacterized protein</fullName>
    </submittedName>
</protein>
<gene>
    <name evidence="1" type="ORF">SDC9_159837</name>
</gene>
<name>A0A645FGN8_9ZZZZ</name>
<comment type="caution">
    <text evidence="1">The sequence shown here is derived from an EMBL/GenBank/DDBJ whole genome shotgun (WGS) entry which is preliminary data.</text>
</comment>
<organism evidence="1">
    <name type="scientific">bioreactor metagenome</name>
    <dbReference type="NCBI Taxonomy" id="1076179"/>
    <lineage>
        <taxon>unclassified sequences</taxon>
        <taxon>metagenomes</taxon>
        <taxon>ecological metagenomes</taxon>
    </lineage>
</organism>